<dbReference type="Gene3D" id="3.40.50.720">
    <property type="entry name" value="NAD(P)-binding Rossmann-like Domain"/>
    <property type="match status" value="1"/>
</dbReference>
<dbReference type="OrthoDB" id="1274115at2759"/>
<dbReference type="InterPro" id="IPR001128">
    <property type="entry name" value="Cyt_P450"/>
</dbReference>
<dbReference type="CDD" id="cd05233">
    <property type="entry name" value="SDR_c"/>
    <property type="match status" value="1"/>
</dbReference>
<comment type="similarity">
    <text evidence="1 7">Belongs to the cytochrome P450 family.</text>
</comment>
<evidence type="ECO:0000256" key="6">
    <source>
        <dbReference type="ARBA" id="ARBA00023033"/>
    </source>
</evidence>
<dbReference type="AlphaFoldDB" id="A0A812NKC4"/>
<keyword evidence="6 7" id="KW-0503">Monooxygenase</keyword>
<evidence type="ECO:0000256" key="4">
    <source>
        <dbReference type="ARBA" id="ARBA00023002"/>
    </source>
</evidence>
<evidence type="ECO:0000256" key="3">
    <source>
        <dbReference type="ARBA" id="ARBA00022723"/>
    </source>
</evidence>
<dbReference type="GO" id="GO:0005506">
    <property type="term" value="F:iron ion binding"/>
    <property type="evidence" value="ECO:0007669"/>
    <property type="project" value="InterPro"/>
</dbReference>
<keyword evidence="4 7" id="KW-0560">Oxidoreductase</keyword>
<dbReference type="InterPro" id="IPR036291">
    <property type="entry name" value="NAD(P)-bd_dom_sf"/>
</dbReference>
<keyword evidence="3 7" id="KW-0479">Metal-binding</keyword>
<reference evidence="8" key="1">
    <citation type="submission" date="2021-02" db="EMBL/GenBank/DDBJ databases">
        <authorList>
            <person name="Dougan E. K."/>
            <person name="Rhodes N."/>
            <person name="Thang M."/>
            <person name="Chan C."/>
        </authorList>
    </citation>
    <scope>NUCLEOTIDE SEQUENCE</scope>
</reference>
<comment type="caution">
    <text evidence="8">The sequence shown here is derived from an EMBL/GenBank/DDBJ whole genome shotgun (WGS) entry which is preliminary data.</text>
</comment>
<dbReference type="GO" id="GO:0020037">
    <property type="term" value="F:heme binding"/>
    <property type="evidence" value="ECO:0007669"/>
    <property type="project" value="InterPro"/>
</dbReference>
<dbReference type="PANTHER" id="PTHR46696">
    <property type="entry name" value="P450, PUTATIVE (EUROFUNG)-RELATED"/>
    <property type="match status" value="1"/>
</dbReference>
<dbReference type="PROSITE" id="PS00061">
    <property type="entry name" value="ADH_SHORT"/>
    <property type="match status" value="1"/>
</dbReference>
<evidence type="ECO:0000313" key="8">
    <source>
        <dbReference type="EMBL" id="CAE7311489.1"/>
    </source>
</evidence>
<accession>A0A812NKC4</accession>
<evidence type="ECO:0000256" key="2">
    <source>
        <dbReference type="ARBA" id="ARBA00022617"/>
    </source>
</evidence>
<organism evidence="8 9">
    <name type="scientific">Symbiodinium pilosum</name>
    <name type="common">Dinoflagellate</name>
    <dbReference type="NCBI Taxonomy" id="2952"/>
    <lineage>
        <taxon>Eukaryota</taxon>
        <taxon>Sar</taxon>
        <taxon>Alveolata</taxon>
        <taxon>Dinophyceae</taxon>
        <taxon>Suessiales</taxon>
        <taxon>Symbiodiniaceae</taxon>
        <taxon>Symbiodinium</taxon>
    </lineage>
</organism>
<dbReference type="EMBL" id="CAJNIZ010011112">
    <property type="protein sequence ID" value="CAE7311489.1"/>
    <property type="molecule type" value="Genomic_DNA"/>
</dbReference>
<dbReference type="Gene3D" id="1.10.630.10">
    <property type="entry name" value="Cytochrome P450"/>
    <property type="match status" value="1"/>
</dbReference>
<dbReference type="Proteomes" id="UP000649617">
    <property type="component" value="Unassembled WGS sequence"/>
</dbReference>
<evidence type="ECO:0000313" key="9">
    <source>
        <dbReference type="Proteomes" id="UP000649617"/>
    </source>
</evidence>
<proteinExistence type="inferred from homology"/>
<gene>
    <name evidence="8" type="primary">cyp108</name>
    <name evidence="8" type="ORF">SPIL2461_LOCUS7055</name>
</gene>
<dbReference type="GO" id="GO:0008395">
    <property type="term" value="F:steroid hydroxylase activity"/>
    <property type="evidence" value="ECO:0007669"/>
    <property type="project" value="TreeGrafter"/>
</dbReference>
<dbReference type="PROSITE" id="PS00086">
    <property type="entry name" value="CYTOCHROME_P450"/>
    <property type="match status" value="1"/>
</dbReference>
<evidence type="ECO:0000256" key="5">
    <source>
        <dbReference type="ARBA" id="ARBA00023004"/>
    </source>
</evidence>
<keyword evidence="5 7" id="KW-0408">Iron</keyword>
<dbReference type="PANTHER" id="PTHR46696:SF4">
    <property type="entry name" value="BIOTIN BIOSYNTHESIS CYTOCHROME P450"/>
    <property type="match status" value="1"/>
</dbReference>
<dbReference type="InterPro" id="IPR017972">
    <property type="entry name" value="Cyt_P450_CS"/>
</dbReference>
<keyword evidence="2 7" id="KW-0349">Heme</keyword>
<dbReference type="Pfam" id="PF00067">
    <property type="entry name" value="p450"/>
    <property type="match status" value="1"/>
</dbReference>
<evidence type="ECO:0000256" key="7">
    <source>
        <dbReference type="RuleBase" id="RU000461"/>
    </source>
</evidence>
<dbReference type="CDD" id="cd11033">
    <property type="entry name" value="CYP142-like"/>
    <property type="match status" value="1"/>
</dbReference>
<dbReference type="InterPro" id="IPR002347">
    <property type="entry name" value="SDR_fam"/>
</dbReference>
<dbReference type="InterPro" id="IPR020904">
    <property type="entry name" value="Sc_DH/Rdtase_CS"/>
</dbReference>
<dbReference type="Pfam" id="PF00106">
    <property type="entry name" value="adh_short"/>
    <property type="match status" value="1"/>
</dbReference>
<dbReference type="SUPFAM" id="SSF48264">
    <property type="entry name" value="Cytochrome P450"/>
    <property type="match status" value="1"/>
</dbReference>
<dbReference type="FunFam" id="1.10.630.10:FF:000018">
    <property type="entry name" value="Cytochrome P450 monooxygenase"/>
    <property type="match status" value="1"/>
</dbReference>
<dbReference type="PRINTS" id="PR00359">
    <property type="entry name" value="BP450"/>
</dbReference>
<dbReference type="InterPro" id="IPR036396">
    <property type="entry name" value="Cyt_P450_sf"/>
</dbReference>
<keyword evidence="9" id="KW-1185">Reference proteome</keyword>
<dbReference type="InterPro" id="IPR002397">
    <property type="entry name" value="Cyt_P450_B"/>
</dbReference>
<protein>
    <submittedName>
        <fullName evidence="8">Cyp108 protein</fullName>
    </submittedName>
</protein>
<dbReference type="SUPFAM" id="SSF51735">
    <property type="entry name" value="NAD(P)-binding Rossmann-fold domains"/>
    <property type="match status" value="1"/>
</dbReference>
<sequence length="687" mass="76143">MAQNYEFRDDDVIAPEVYGRIGHPHDAFTWLRKNDPLRWVEPEHYRPFWAVTKHADIIEIEKNPEVFASEPRPILIPEQTQPEMREELIMEIFKRLEDRPKLLEVLATAGEQGLIRSLVQMDPPDHTNYRALVQPWFKPSNIKALEDRLNMITESIIDDMMGDGGERELDFVQDVAVWPPLKLIVELLGVPEEDEPLILKLTNELFAGEDPEMMRAGDDPLSGIETVKSLYDYFTELTEERRVNPREDLASYIANGKLNGAYLPYKELISYYIIVATAGHETTRTSISGGMHALLRNPEQLQLLKDNIDDEDTVKLAVEEMIRWTTAVNQFSRTATRDYELRGQKIKKGESLGLFYASANFDEDVFDDPFKFDITRKPNRHLAFGTGPHQCLGLILARMQMRIFFTQLIPRIKEMTLVIVITGAASGFGKLVSEKLTALGACLVAGDINKSALDEVVEPLASRGARITAMKVDVTARSEMMALVKHAVDTFGRVDVMINNAGVMPLAFFSDHHAAHDAWDRCIDINFKGVLNGIAAAHDVMIQQGRGHIVNVSSIYGNYPVVGGGVYGATKAAVTFLSESLRQESLGKIKVTTVKPTGVPATALGTGVVNPEAVAGILGANATAYMGKFAAAAGGALSPEELDSNNVQYWALEPAYLADQIVYAINQPWGVSIAEITVRATGDAYVI</sequence>
<evidence type="ECO:0000256" key="1">
    <source>
        <dbReference type="ARBA" id="ARBA00010617"/>
    </source>
</evidence>
<dbReference type="PRINTS" id="PR00385">
    <property type="entry name" value="P450"/>
</dbReference>
<name>A0A812NKC4_SYMPI</name>
<dbReference type="GO" id="GO:0006707">
    <property type="term" value="P:cholesterol catabolic process"/>
    <property type="evidence" value="ECO:0007669"/>
    <property type="project" value="TreeGrafter"/>
</dbReference>
<dbReference type="GO" id="GO:0036199">
    <property type="term" value="F:cholest-4-en-3-one 26-monooxygenase activity"/>
    <property type="evidence" value="ECO:0007669"/>
    <property type="project" value="TreeGrafter"/>
</dbReference>